<reference evidence="1" key="1">
    <citation type="journal article" date="2014" name="Int. J. Syst. Evol. Microbiol.">
        <title>Complete genome sequence of Corynebacterium casei LMG S-19264T (=DSM 44701T), isolated from a smear-ripened cheese.</title>
        <authorList>
            <consortium name="US DOE Joint Genome Institute (JGI-PGF)"/>
            <person name="Walter F."/>
            <person name="Albersmeier A."/>
            <person name="Kalinowski J."/>
            <person name="Ruckert C."/>
        </authorList>
    </citation>
    <scope>NUCLEOTIDE SEQUENCE</scope>
    <source>
        <strain evidence="1">VKM Ac-1069</strain>
    </source>
</reference>
<dbReference type="AlphaFoldDB" id="A0A9W6NV48"/>
<evidence type="ECO:0000313" key="1">
    <source>
        <dbReference type="EMBL" id="GLL10213.1"/>
    </source>
</evidence>
<protein>
    <submittedName>
        <fullName evidence="1">Uncharacterized protein</fullName>
    </submittedName>
</protein>
<dbReference type="EMBL" id="BSFQ01000004">
    <property type="protein sequence ID" value="GLL10213.1"/>
    <property type="molecule type" value="Genomic_DNA"/>
</dbReference>
<sequence length="66" mass="6889">MARPLAGPGHPYLRPVAEDGDRASVLIAVLCADVREAAQHGLITRAESDELLARLATVVDQAVGGQ</sequence>
<dbReference type="Proteomes" id="UP001143463">
    <property type="component" value="Unassembled WGS sequence"/>
</dbReference>
<accession>A0A9W6NV48</accession>
<keyword evidence="2" id="KW-1185">Reference proteome</keyword>
<comment type="caution">
    <text evidence="1">The sequence shown here is derived from an EMBL/GenBank/DDBJ whole genome shotgun (WGS) entry which is preliminary data.</text>
</comment>
<evidence type="ECO:0000313" key="2">
    <source>
        <dbReference type="Proteomes" id="UP001143463"/>
    </source>
</evidence>
<reference evidence="1" key="2">
    <citation type="submission" date="2023-01" db="EMBL/GenBank/DDBJ databases">
        <authorList>
            <person name="Sun Q."/>
            <person name="Evtushenko L."/>
        </authorList>
    </citation>
    <scope>NUCLEOTIDE SEQUENCE</scope>
    <source>
        <strain evidence="1">VKM Ac-1069</strain>
    </source>
</reference>
<organism evidence="1 2">
    <name type="scientific">Pseudonocardia halophobica</name>
    <dbReference type="NCBI Taxonomy" id="29401"/>
    <lineage>
        <taxon>Bacteria</taxon>
        <taxon>Bacillati</taxon>
        <taxon>Actinomycetota</taxon>
        <taxon>Actinomycetes</taxon>
        <taxon>Pseudonocardiales</taxon>
        <taxon>Pseudonocardiaceae</taxon>
        <taxon>Pseudonocardia</taxon>
    </lineage>
</organism>
<gene>
    <name evidence="1" type="ORF">GCM10017577_13530</name>
</gene>
<proteinExistence type="predicted"/>
<name>A0A9W6NV48_9PSEU</name>
<dbReference type="RefSeq" id="WP_037040550.1">
    <property type="nucleotide sequence ID" value="NZ_BAAAUZ010000004.1"/>
</dbReference>